<reference evidence="3" key="1">
    <citation type="submission" date="2022-11" db="EMBL/GenBank/DDBJ databases">
        <title>Chromosome-level genome of Pogonophryne albipinna.</title>
        <authorList>
            <person name="Jo E."/>
        </authorList>
    </citation>
    <scope>NUCLEOTIDE SEQUENCE</scope>
    <source>
        <strain evidence="3">SGF0006</strain>
        <tissue evidence="3">Muscle</tissue>
    </source>
</reference>
<dbReference type="GO" id="GO:0003690">
    <property type="term" value="F:double-stranded DNA binding"/>
    <property type="evidence" value="ECO:0007669"/>
    <property type="project" value="InterPro"/>
</dbReference>
<dbReference type="Pfam" id="PF23057">
    <property type="entry name" value="RBD_ZCCHC3_1st"/>
    <property type="match status" value="1"/>
</dbReference>
<gene>
    <name evidence="3" type="ORF">JOQ06_023912</name>
</gene>
<protein>
    <recommendedName>
        <fullName evidence="2">Zinc finger CCHC domain-containing protein</fullName>
    </recommendedName>
</protein>
<keyword evidence="4" id="KW-1185">Reference proteome</keyword>
<organism evidence="3 4">
    <name type="scientific">Pogonophryne albipinna</name>
    <dbReference type="NCBI Taxonomy" id="1090488"/>
    <lineage>
        <taxon>Eukaryota</taxon>
        <taxon>Metazoa</taxon>
        <taxon>Chordata</taxon>
        <taxon>Craniata</taxon>
        <taxon>Vertebrata</taxon>
        <taxon>Euteleostomi</taxon>
        <taxon>Actinopterygii</taxon>
        <taxon>Neopterygii</taxon>
        <taxon>Teleostei</taxon>
        <taxon>Neoteleostei</taxon>
        <taxon>Acanthomorphata</taxon>
        <taxon>Eupercaria</taxon>
        <taxon>Perciformes</taxon>
        <taxon>Notothenioidei</taxon>
        <taxon>Pogonophryne</taxon>
    </lineage>
</organism>
<evidence type="ECO:0000313" key="4">
    <source>
        <dbReference type="Proteomes" id="UP001219934"/>
    </source>
</evidence>
<feature type="compositionally biased region" description="Polar residues" evidence="1">
    <location>
        <begin position="269"/>
        <end position="289"/>
    </location>
</feature>
<proteinExistence type="predicted"/>
<dbReference type="PANTHER" id="PTHR22639:SF3">
    <property type="entry name" value="ZINC FINGER CCHC DOMAIN-CONTAINING PROTEIN 3"/>
    <property type="match status" value="1"/>
</dbReference>
<evidence type="ECO:0000313" key="3">
    <source>
        <dbReference type="EMBL" id="KAJ4946244.1"/>
    </source>
</evidence>
<name>A0AAD6BNH4_9TELE</name>
<dbReference type="PANTHER" id="PTHR22639">
    <property type="entry name" value="GAG-RELATED PROTEIN"/>
    <property type="match status" value="1"/>
</dbReference>
<evidence type="ECO:0000256" key="1">
    <source>
        <dbReference type="SAM" id="MobiDB-lite"/>
    </source>
</evidence>
<feature type="non-terminal residue" evidence="3">
    <location>
        <position position="360"/>
    </location>
</feature>
<sequence length="360" mass="41197">MASNQTNRRNAVRFDLLEDLQMDRLQFSRHILQKELDFASNHLEYIFAYPGKKIFEVIFTTSQHFQNCLERFEKKKTSASGFDKISMTPLAERDLKTYVMIFSEKVRNQDVWTWMTRHCECNLCSSENHRFKDCPYAYSNRVKLSPFETPETREEERTNEEPELSPASRSGTNQEPTNNVSQQPIQEPIQDQEKETSESESIIDWSADTVEDIIGTTYIPLPMTHATGKQVLRKDPPDKPQASVPLVLPIAINQIKDARDSPSRKRPQESSQSDEPSLSYGDSPSPTSNPLLEPEDDVVEEIVGVEQTCAIPGRSMNDSLALIGDSYLYTIDRKLPLCISGLDLEKAFDRINHQYLKEVL</sequence>
<feature type="region of interest" description="Disordered" evidence="1">
    <location>
        <begin position="147"/>
        <end position="207"/>
    </location>
</feature>
<dbReference type="EMBL" id="JAPTMU010000003">
    <property type="protein sequence ID" value="KAJ4946244.1"/>
    <property type="molecule type" value="Genomic_DNA"/>
</dbReference>
<dbReference type="InterPro" id="IPR042509">
    <property type="entry name" value="ZCCHC3"/>
</dbReference>
<comment type="caution">
    <text evidence="3">The sequence shown here is derived from an EMBL/GenBank/DDBJ whole genome shotgun (WGS) entry which is preliminary data.</text>
</comment>
<feature type="compositionally biased region" description="Polar residues" evidence="1">
    <location>
        <begin position="167"/>
        <end position="181"/>
    </location>
</feature>
<accession>A0AAD6BNH4</accession>
<feature type="domain" description="Zinc finger CCHC" evidence="2">
    <location>
        <begin position="9"/>
        <end position="78"/>
    </location>
</feature>
<feature type="compositionally biased region" description="Basic and acidic residues" evidence="1">
    <location>
        <begin position="256"/>
        <end position="268"/>
    </location>
</feature>
<dbReference type="InterPro" id="IPR057810">
    <property type="entry name" value="RBD_ZCCHC3_1st"/>
</dbReference>
<feature type="compositionally biased region" description="Basic and acidic residues" evidence="1">
    <location>
        <begin position="150"/>
        <end position="160"/>
    </location>
</feature>
<feature type="region of interest" description="Disordered" evidence="1">
    <location>
        <begin position="254"/>
        <end position="293"/>
    </location>
</feature>
<dbReference type="Proteomes" id="UP001219934">
    <property type="component" value="Unassembled WGS sequence"/>
</dbReference>
<dbReference type="GO" id="GO:0002218">
    <property type="term" value="P:activation of innate immune response"/>
    <property type="evidence" value="ECO:0007669"/>
    <property type="project" value="InterPro"/>
</dbReference>
<dbReference type="GO" id="GO:0003723">
    <property type="term" value="F:RNA binding"/>
    <property type="evidence" value="ECO:0007669"/>
    <property type="project" value="InterPro"/>
</dbReference>
<dbReference type="AlphaFoldDB" id="A0AAD6BNH4"/>
<evidence type="ECO:0000259" key="2">
    <source>
        <dbReference type="Pfam" id="PF23057"/>
    </source>
</evidence>